<sequence>MAKRNGKTAHKYEYDIDLGSDVAPARVLRMVGTGKKVLEIGAGPGSITRHLSGTLGCDVVALEIEPEALEKLKPFARSVYKLDLNDPTWHQNIEDLEGKFDVVIAADVLEHVYDPWRVLNGMKALLNDTGSVILSIPHVGHSAVAACLLDEDFQYGPWGLLDKTHIRFFGIKNVQALIQSQGLEIEQAEYVVRTPQMTEFAHRWARLPEDVRNALERNRYSHVYQVVTRSVPRERAVGKIDLMSVDVPAPEKKVASYWESVMSSFSPGNDSDLRSTMGDGVAVRVHSGRTPIGRFARRLFGS</sequence>
<dbReference type="GO" id="GO:0008168">
    <property type="term" value="F:methyltransferase activity"/>
    <property type="evidence" value="ECO:0007669"/>
    <property type="project" value="UniProtKB-KW"/>
</dbReference>
<evidence type="ECO:0000313" key="2">
    <source>
        <dbReference type="Proteomes" id="UP000536262"/>
    </source>
</evidence>
<keyword evidence="2" id="KW-1185">Reference proteome</keyword>
<accession>A0A7X0F9B0</accession>
<comment type="caution">
    <text evidence="1">The sequence shown here is derived from an EMBL/GenBank/DDBJ whole genome shotgun (WGS) entry which is preliminary data.</text>
</comment>
<gene>
    <name evidence="1" type="ORF">GGR00_003315</name>
</gene>
<dbReference type="Pfam" id="PF13489">
    <property type="entry name" value="Methyltransf_23"/>
    <property type="match status" value="1"/>
</dbReference>
<protein>
    <submittedName>
        <fullName evidence="1">2-polyprenyl-3-methyl-5-hydroxy-6-metoxy-1, 4-benzoquinol methylase</fullName>
    </submittedName>
</protein>
<dbReference type="CDD" id="cd02440">
    <property type="entry name" value="AdoMet_MTases"/>
    <property type="match status" value="1"/>
</dbReference>
<dbReference type="InterPro" id="IPR029063">
    <property type="entry name" value="SAM-dependent_MTases_sf"/>
</dbReference>
<dbReference type="Proteomes" id="UP000536262">
    <property type="component" value="Unassembled WGS sequence"/>
</dbReference>
<dbReference type="AlphaFoldDB" id="A0A7X0F9B0"/>
<dbReference type="RefSeq" id="WP_082496528.1">
    <property type="nucleotide sequence ID" value="NZ_BAABEG010000001.1"/>
</dbReference>
<organism evidence="1 2">
    <name type="scientific">Aminobacter aganoensis</name>
    <dbReference type="NCBI Taxonomy" id="83264"/>
    <lineage>
        <taxon>Bacteria</taxon>
        <taxon>Pseudomonadati</taxon>
        <taxon>Pseudomonadota</taxon>
        <taxon>Alphaproteobacteria</taxon>
        <taxon>Hyphomicrobiales</taxon>
        <taxon>Phyllobacteriaceae</taxon>
        <taxon>Aminobacter</taxon>
    </lineage>
</organism>
<dbReference type="EMBL" id="JACHOU010000008">
    <property type="protein sequence ID" value="MBB6355511.1"/>
    <property type="molecule type" value="Genomic_DNA"/>
</dbReference>
<reference evidence="1 2" key="1">
    <citation type="submission" date="2020-08" db="EMBL/GenBank/DDBJ databases">
        <title>Genomic Encyclopedia of Type Strains, Phase IV (KMG-IV): sequencing the most valuable type-strain genomes for metagenomic binning, comparative biology and taxonomic classification.</title>
        <authorList>
            <person name="Goeker M."/>
        </authorList>
    </citation>
    <scope>NUCLEOTIDE SEQUENCE [LARGE SCALE GENOMIC DNA]</scope>
    <source>
        <strain evidence="1 2">DSM 7051</strain>
    </source>
</reference>
<keyword evidence="1" id="KW-0489">Methyltransferase</keyword>
<name>A0A7X0F9B0_9HYPH</name>
<keyword evidence="1" id="KW-0808">Transferase</keyword>
<evidence type="ECO:0000313" key="1">
    <source>
        <dbReference type="EMBL" id="MBB6355511.1"/>
    </source>
</evidence>
<dbReference type="Gene3D" id="3.40.50.150">
    <property type="entry name" value="Vaccinia Virus protein VP39"/>
    <property type="match status" value="1"/>
</dbReference>
<proteinExistence type="predicted"/>
<dbReference type="SUPFAM" id="SSF53335">
    <property type="entry name" value="S-adenosyl-L-methionine-dependent methyltransferases"/>
    <property type="match status" value="1"/>
</dbReference>
<dbReference type="GO" id="GO:0032259">
    <property type="term" value="P:methylation"/>
    <property type="evidence" value="ECO:0007669"/>
    <property type="project" value="UniProtKB-KW"/>
</dbReference>
<dbReference type="PANTHER" id="PTHR43861">
    <property type="entry name" value="TRANS-ACONITATE 2-METHYLTRANSFERASE-RELATED"/>
    <property type="match status" value="1"/>
</dbReference>